<evidence type="ECO:0000313" key="3">
    <source>
        <dbReference type="Proteomes" id="UP000178597"/>
    </source>
</evidence>
<keyword evidence="1" id="KW-0472">Membrane</keyword>
<dbReference type="EMBL" id="MFZP01000052">
    <property type="protein sequence ID" value="OGK26118.1"/>
    <property type="molecule type" value="Genomic_DNA"/>
</dbReference>
<name>A0A1F7H4V8_9BACT</name>
<sequence length="109" mass="11709">MDLEHRSMTLVGAAMGAGTAAGVYLALGIMFNLANSNSELPQIAFKHFLGAASLALITFRLSHHRQDELIHGNDRYNAYLGLLIGLVAGFALPYALYKGANEFFPPSSP</sequence>
<reference evidence="2 3" key="1">
    <citation type="journal article" date="2016" name="Nat. Commun.">
        <title>Thousands of microbial genomes shed light on interconnected biogeochemical processes in an aquifer system.</title>
        <authorList>
            <person name="Anantharaman K."/>
            <person name="Brown C.T."/>
            <person name="Hug L.A."/>
            <person name="Sharon I."/>
            <person name="Castelle C.J."/>
            <person name="Probst A.J."/>
            <person name="Thomas B.C."/>
            <person name="Singh A."/>
            <person name="Wilkins M.J."/>
            <person name="Karaoz U."/>
            <person name="Brodie E.L."/>
            <person name="Williams K.H."/>
            <person name="Hubbard S.S."/>
            <person name="Banfield J.F."/>
        </authorList>
    </citation>
    <scope>NUCLEOTIDE SEQUENCE [LARGE SCALE GENOMIC DNA]</scope>
</reference>
<gene>
    <name evidence="2" type="ORF">A3C28_01795</name>
</gene>
<keyword evidence="1" id="KW-0812">Transmembrane</keyword>
<accession>A0A1F7H4V8</accession>
<feature type="transmembrane region" description="Helical" evidence="1">
    <location>
        <begin position="40"/>
        <end position="59"/>
    </location>
</feature>
<evidence type="ECO:0000256" key="1">
    <source>
        <dbReference type="SAM" id="Phobius"/>
    </source>
</evidence>
<dbReference type="AlphaFoldDB" id="A0A1F7H4V8"/>
<organism evidence="2 3">
    <name type="scientific">Candidatus Roizmanbacteria bacterium RIFCSPHIGHO2_02_FULL_39_9</name>
    <dbReference type="NCBI Taxonomy" id="1802040"/>
    <lineage>
        <taxon>Bacteria</taxon>
        <taxon>Candidatus Roizmaniibacteriota</taxon>
    </lineage>
</organism>
<evidence type="ECO:0000313" key="2">
    <source>
        <dbReference type="EMBL" id="OGK26118.1"/>
    </source>
</evidence>
<dbReference type="Proteomes" id="UP000178597">
    <property type="component" value="Unassembled WGS sequence"/>
</dbReference>
<feature type="transmembrane region" description="Helical" evidence="1">
    <location>
        <begin position="12"/>
        <end position="34"/>
    </location>
</feature>
<comment type="caution">
    <text evidence="2">The sequence shown here is derived from an EMBL/GenBank/DDBJ whole genome shotgun (WGS) entry which is preliminary data.</text>
</comment>
<keyword evidence="1" id="KW-1133">Transmembrane helix</keyword>
<proteinExistence type="predicted"/>
<protein>
    <submittedName>
        <fullName evidence="2">Uncharacterized protein</fullName>
    </submittedName>
</protein>
<feature type="transmembrane region" description="Helical" evidence="1">
    <location>
        <begin position="79"/>
        <end position="97"/>
    </location>
</feature>
<dbReference type="STRING" id="1802040.A3C28_01795"/>